<evidence type="ECO:0000313" key="1">
    <source>
        <dbReference type="EMBL" id="JAH17254.1"/>
    </source>
</evidence>
<proteinExistence type="predicted"/>
<reference evidence="1" key="1">
    <citation type="submission" date="2014-11" db="EMBL/GenBank/DDBJ databases">
        <authorList>
            <person name="Amaro Gonzalez C."/>
        </authorList>
    </citation>
    <scope>NUCLEOTIDE SEQUENCE</scope>
</reference>
<protein>
    <submittedName>
        <fullName evidence="1">Uncharacterized protein</fullName>
    </submittedName>
</protein>
<organism evidence="1">
    <name type="scientific">Anguilla anguilla</name>
    <name type="common">European freshwater eel</name>
    <name type="synonym">Muraena anguilla</name>
    <dbReference type="NCBI Taxonomy" id="7936"/>
    <lineage>
        <taxon>Eukaryota</taxon>
        <taxon>Metazoa</taxon>
        <taxon>Chordata</taxon>
        <taxon>Craniata</taxon>
        <taxon>Vertebrata</taxon>
        <taxon>Euteleostomi</taxon>
        <taxon>Actinopterygii</taxon>
        <taxon>Neopterygii</taxon>
        <taxon>Teleostei</taxon>
        <taxon>Anguilliformes</taxon>
        <taxon>Anguillidae</taxon>
        <taxon>Anguilla</taxon>
    </lineage>
</organism>
<sequence length="94" mass="10524">MIKNDIPARIYMALPDATSEEALAAVTAGCPIMLSCSFVPTDGTVGAQPTVPLVHTTWFCWHIVFLSKCRPRFNVHHRPKSICWNQSVELTREI</sequence>
<name>A0A0E9QKH1_ANGAN</name>
<accession>A0A0E9QKH1</accession>
<reference evidence="1" key="2">
    <citation type="journal article" date="2015" name="Fish Shellfish Immunol.">
        <title>Early steps in the European eel (Anguilla anguilla)-Vibrio vulnificus interaction in the gills: Role of the RtxA13 toxin.</title>
        <authorList>
            <person name="Callol A."/>
            <person name="Pajuelo D."/>
            <person name="Ebbesson L."/>
            <person name="Teles M."/>
            <person name="MacKenzie S."/>
            <person name="Amaro C."/>
        </authorList>
    </citation>
    <scope>NUCLEOTIDE SEQUENCE</scope>
</reference>
<dbReference type="EMBL" id="GBXM01091323">
    <property type="protein sequence ID" value="JAH17254.1"/>
    <property type="molecule type" value="Transcribed_RNA"/>
</dbReference>
<dbReference type="AlphaFoldDB" id="A0A0E9QKH1"/>